<accession>A0A1H0FFY6</accession>
<dbReference type="PANTHER" id="PTHR43478:SF1">
    <property type="entry name" value="NA+_H+ ANTIPORTER NHAC-LIKE C-TERMINAL DOMAIN-CONTAINING PROTEIN"/>
    <property type="match status" value="1"/>
</dbReference>
<keyword evidence="2" id="KW-1003">Cell membrane</keyword>
<evidence type="ECO:0000256" key="3">
    <source>
        <dbReference type="ARBA" id="ARBA00022692"/>
    </source>
</evidence>
<dbReference type="PANTHER" id="PTHR43478">
    <property type="entry name" value="NA+/H+ ANTIPORTER-RELATED"/>
    <property type="match status" value="1"/>
</dbReference>
<feature type="transmembrane region" description="Helical" evidence="6">
    <location>
        <begin position="109"/>
        <end position="131"/>
    </location>
</feature>
<sequence>MWGGGSTIEQTWLSIIPFIIVIGFSIWLKKILPGLVLGVLVGAFLVEFSVLEGSKETVNYIVTTLSDPGNINIIAFLYLFGGLIGMMQISGGVKGFSEWVGDKISSERGLLTVIWLTLPFTFMMPMFRIMMIGPVVKTLLKKVNVSSRKVGFTMDVSTGSVIVLLPAATAFVGFMVSIIEGGIQKHNLEADAYQVFLSSIPFNFFAIVMLIIGLIWTFWSKPKKKEIKKNKQEGEEAFHRTGIKKELSMVKAQPWNLIVPLFLLLGLTLFLLWQDGMVKGASGVFDALAKADATFVILLAVFITLILTFIFYMFRKQKLDETLYHFYDGGNQLMQPIILLVLVWSLSLVAEDLGFSKFIGATLGSFLPAFTIPAIVFLVGSAVSYFLGSSFGTWGIFMPLGIALATSTDASLPMTVGAVFASGSFGAMTSPLGDTTITTASILDVPLIRYARYKLKIVSIGAGIATVIYLVAGFLLG</sequence>
<name>A0A1H0FFY6_9BACI</name>
<evidence type="ECO:0000313" key="9">
    <source>
        <dbReference type="Proteomes" id="UP000199334"/>
    </source>
</evidence>
<feature type="transmembrane region" description="Helical" evidence="6">
    <location>
        <begin position="152"/>
        <end position="179"/>
    </location>
</feature>
<evidence type="ECO:0000256" key="5">
    <source>
        <dbReference type="ARBA" id="ARBA00023136"/>
    </source>
</evidence>
<evidence type="ECO:0000259" key="7">
    <source>
        <dbReference type="Pfam" id="PF03553"/>
    </source>
</evidence>
<dbReference type="AlphaFoldDB" id="A0A1H0FFY6"/>
<comment type="subcellular location">
    <subcellularLocation>
        <location evidence="1">Cell membrane</location>
        <topology evidence="1">Multi-pass membrane protein</topology>
    </subcellularLocation>
</comment>
<keyword evidence="9" id="KW-1185">Reference proteome</keyword>
<dbReference type="GO" id="GO:0005886">
    <property type="term" value="C:plasma membrane"/>
    <property type="evidence" value="ECO:0007669"/>
    <property type="project" value="UniProtKB-SubCell"/>
</dbReference>
<organism evidence="8 9">
    <name type="scientific">Tenuibacillus multivorans</name>
    <dbReference type="NCBI Taxonomy" id="237069"/>
    <lineage>
        <taxon>Bacteria</taxon>
        <taxon>Bacillati</taxon>
        <taxon>Bacillota</taxon>
        <taxon>Bacilli</taxon>
        <taxon>Bacillales</taxon>
        <taxon>Bacillaceae</taxon>
        <taxon>Tenuibacillus</taxon>
    </lineage>
</organism>
<evidence type="ECO:0000313" key="8">
    <source>
        <dbReference type="EMBL" id="SDN93613.1"/>
    </source>
</evidence>
<dbReference type="STRING" id="237069.SAMN05216498_0238"/>
<feature type="domain" description="Na+/H+ antiporter NhaC-like C-terminal" evidence="7">
    <location>
        <begin position="162"/>
        <end position="474"/>
    </location>
</feature>
<dbReference type="EMBL" id="FNIG01000012">
    <property type="protein sequence ID" value="SDN93613.1"/>
    <property type="molecule type" value="Genomic_DNA"/>
</dbReference>
<dbReference type="Proteomes" id="UP000199334">
    <property type="component" value="Unassembled WGS sequence"/>
</dbReference>
<evidence type="ECO:0000256" key="4">
    <source>
        <dbReference type="ARBA" id="ARBA00022989"/>
    </source>
</evidence>
<evidence type="ECO:0000256" key="6">
    <source>
        <dbReference type="SAM" id="Phobius"/>
    </source>
</evidence>
<feature type="transmembrane region" description="Helical" evidence="6">
    <location>
        <begin position="199"/>
        <end position="219"/>
    </location>
</feature>
<keyword evidence="5 6" id="KW-0472">Membrane</keyword>
<feature type="transmembrane region" description="Helical" evidence="6">
    <location>
        <begin position="12"/>
        <end position="28"/>
    </location>
</feature>
<keyword evidence="3 6" id="KW-0812">Transmembrane</keyword>
<evidence type="ECO:0000256" key="1">
    <source>
        <dbReference type="ARBA" id="ARBA00004651"/>
    </source>
</evidence>
<feature type="transmembrane region" description="Helical" evidence="6">
    <location>
        <begin position="34"/>
        <end position="51"/>
    </location>
</feature>
<protein>
    <submittedName>
        <fullName evidence="8">Na+/H+ antiporter NhaC</fullName>
    </submittedName>
</protein>
<dbReference type="Pfam" id="PF03553">
    <property type="entry name" value="Na_H_antiporter"/>
    <property type="match status" value="1"/>
</dbReference>
<evidence type="ECO:0000256" key="2">
    <source>
        <dbReference type="ARBA" id="ARBA00022475"/>
    </source>
</evidence>
<feature type="transmembrane region" description="Helical" evidence="6">
    <location>
        <begin position="293"/>
        <end position="312"/>
    </location>
</feature>
<gene>
    <name evidence="8" type="ORF">SAMN05216498_0238</name>
</gene>
<dbReference type="InterPro" id="IPR018461">
    <property type="entry name" value="Na/H_Antiport_NhaC-like_C"/>
</dbReference>
<feature type="transmembrane region" description="Helical" evidence="6">
    <location>
        <begin position="457"/>
        <end position="476"/>
    </location>
</feature>
<feature type="transmembrane region" description="Helical" evidence="6">
    <location>
        <begin position="254"/>
        <end position="273"/>
    </location>
</feature>
<reference evidence="8 9" key="1">
    <citation type="submission" date="2016-10" db="EMBL/GenBank/DDBJ databases">
        <authorList>
            <person name="de Groot N.N."/>
        </authorList>
    </citation>
    <scope>NUCLEOTIDE SEQUENCE [LARGE SCALE GENOMIC DNA]</scope>
    <source>
        <strain evidence="8 9">CGMCC 1.3442</strain>
    </source>
</reference>
<feature type="transmembrane region" description="Helical" evidence="6">
    <location>
        <begin position="71"/>
        <end position="89"/>
    </location>
</feature>
<proteinExistence type="predicted"/>
<keyword evidence="4 6" id="KW-1133">Transmembrane helix</keyword>
<feature type="transmembrane region" description="Helical" evidence="6">
    <location>
        <begin position="333"/>
        <end position="350"/>
    </location>
</feature>